<proteinExistence type="predicted"/>
<comment type="caution">
    <text evidence="3">The sequence shown here is derived from an EMBL/GenBank/DDBJ whole genome shotgun (WGS) entry which is preliminary data.</text>
</comment>
<dbReference type="EMBL" id="PCVY01000023">
    <property type="protein sequence ID" value="PIQ86963.1"/>
    <property type="molecule type" value="Genomic_DNA"/>
</dbReference>
<dbReference type="PANTHER" id="PTHR13696:SF52">
    <property type="entry name" value="PARA FAMILY PROTEIN CT_582"/>
    <property type="match status" value="1"/>
</dbReference>
<evidence type="ECO:0000256" key="1">
    <source>
        <dbReference type="SAM" id="MobiDB-lite"/>
    </source>
</evidence>
<dbReference type="Proteomes" id="UP000230859">
    <property type="component" value="Unassembled WGS sequence"/>
</dbReference>
<name>A0A2H0LR91_9BACT</name>
<dbReference type="InterPro" id="IPR050678">
    <property type="entry name" value="DNA_Partitioning_ATPase"/>
</dbReference>
<feature type="region of interest" description="Disordered" evidence="1">
    <location>
        <begin position="267"/>
        <end position="351"/>
    </location>
</feature>
<dbReference type="SUPFAM" id="SSF52540">
    <property type="entry name" value="P-loop containing nucleoside triphosphate hydrolases"/>
    <property type="match status" value="1"/>
</dbReference>
<dbReference type="Pfam" id="PF13614">
    <property type="entry name" value="AAA_31"/>
    <property type="match status" value="1"/>
</dbReference>
<evidence type="ECO:0000259" key="2">
    <source>
        <dbReference type="Pfam" id="PF13614"/>
    </source>
</evidence>
<gene>
    <name evidence="3" type="ORF">COV74_02760</name>
</gene>
<feature type="domain" description="AAA" evidence="2">
    <location>
        <begin position="1"/>
        <end position="177"/>
    </location>
</feature>
<feature type="compositionally biased region" description="Pro residues" evidence="1">
    <location>
        <begin position="303"/>
        <end position="312"/>
    </location>
</feature>
<dbReference type="Gene3D" id="3.40.50.300">
    <property type="entry name" value="P-loop containing nucleotide triphosphate hydrolases"/>
    <property type="match status" value="1"/>
</dbReference>
<sequence>MTIITIANQKGGCGKTTTTVNLSASLAERGYKVLLVDLDPQAHATLGLGIDPYELKESIYEILIHPDRHISEVIRRTCVPNLFIAPSNILLSGADLDLNNVVGREGVLKDHLRKLDPSYEFVLIDCSPSLNIVTVNGLTTANYLLIPVQAQYYAMEGMKQLFNTVDIVRRHLNHELKLLGILLTMYDGRTNICRDVARGIREHFQNKVFQTMINVNVKITEAPSAGKPVTMYDPCSIGARDYQQLTTEALAILNGRPFARPEIQEKTNGALPAPAVEVTSEPAAEKSENAVVQEEVQTEKTPDPSPVSPAPEPSASEPAEIETQTSKVQETPKTEETESVDIEKKDEVSVE</sequence>
<dbReference type="InterPro" id="IPR025669">
    <property type="entry name" value="AAA_dom"/>
</dbReference>
<evidence type="ECO:0000313" key="3">
    <source>
        <dbReference type="EMBL" id="PIQ86963.1"/>
    </source>
</evidence>
<dbReference type="AlphaFoldDB" id="A0A2H0LR91"/>
<feature type="compositionally biased region" description="Basic and acidic residues" evidence="1">
    <location>
        <begin position="330"/>
        <end position="351"/>
    </location>
</feature>
<evidence type="ECO:0000313" key="4">
    <source>
        <dbReference type="Proteomes" id="UP000230859"/>
    </source>
</evidence>
<reference evidence="3 4" key="1">
    <citation type="submission" date="2017-09" db="EMBL/GenBank/DDBJ databases">
        <title>Depth-based differentiation of microbial function through sediment-hosted aquifers and enrichment of novel symbionts in the deep terrestrial subsurface.</title>
        <authorList>
            <person name="Probst A.J."/>
            <person name="Ladd B."/>
            <person name="Jarett J.K."/>
            <person name="Geller-Mcgrath D.E."/>
            <person name="Sieber C.M."/>
            <person name="Emerson J.B."/>
            <person name="Anantharaman K."/>
            <person name="Thomas B.C."/>
            <person name="Malmstrom R."/>
            <person name="Stieglmeier M."/>
            <person name="Klingl A."/>
            <person name="Woyke T."/>
            <person name="Ryan C.M."/>
            <person name="Banfield J.F."/>
        </authorList>
    </citation>
    <scope>NUCLEOTIDE SEQUENCE [LARGE SCALE GENOMIC DNA]</scope>
    <source>
        <strain evidence="3">CG11_big_fil_rev_8_21_14_0_20_45_26</strain>
    </source>
</reference>
<dbReference type="FunFam" id="3.40.50.300:FF:000285">
    <property type="entry name" value="Sporulation initiation inhibitor Soj"/>
    <property type="match status" value="1"/>
</dbReference>
<accession>A0A2H0LR91</accession>
<protein>
    <recommendedName>
        <fullName evidence="2">AAA domain-containing protein</fullName>
    </recommendedName>
</protein>
<dbReference type="CDD" id="cd02042">
    <property type="entry name" value="ParAB_family"/>
    <property type="match status" value="1"/>
</dbReference>
<dbReference type="InterPro" id="IPR027417">
    <property type="entry name" value="P-loop_NTPase"/>
</dbReference>
<dbReference type="PANTHER" id="PTHR13696">
    <property type="entry name" value="P-LOOP CONTAINING NUCLEOSIDE TRIPHOSPHATE HYDROLASE"/>
    <property type="match status" value="1"/>
</dbReference>
<organism evidence="3 4">
    <name type="scientific">Candidatus Abzuiibacterium crystallinum</name>
    <dbReference type="NCBI Taxonomy" id="1974748"/>
    <lineage>
        <taxon>Bacteria</taxon>
        <taxon>Pseudomonadati</taxon>
        <taxon>Candidatus Omnitrophota</taxon>
        <taxon>Candidatus Abzuiibacterium</taxon>
    </lineage>
</organism>